<proteinExistence type="predicted"/>
<dbReference type="RefSeq" id="WP_377547080.1">
    <property type="nucleotide sequence ID" value="NZ_JBHSBN010000011.1"/>
</dbReference>
<keyword evidence="2" id="KW-1185">Reference proteome</keyword>
<organism evidence="1 2">
    <name type="scientific">Micromonospora zhanjiangensis</name>
    <dbReference type="NCBI Taxonomy" id="1522057"/>
    <lineage>
        <taxon>Bacteria</taxon>
        <taxon>Bacillati</taxon>
        <taxon>Actinomycetota</taxon>
        <taxon>Actinomycetes</taxon>
        <taxon>Micromonosporales</taxon>
        <taxon>Micromonosporaceae</taxon>
        <taxon>Micromonospora</taxon>
    </lineage>
</organism>
<sequence length="71" mass="8332">MASEWLTVRQVTDQVQAAGYPDSVDTIRRRVDRGEFGARGQDWYRSESGYRYVQPAAVHEFLRRRAAQREE</sequence>
<dbReference type="EMBL" id="JBHSBN010000011">
    <property type="protein sequence ID" value="MFC4107754.1"/>
    <property type="molecule type" value="Genomic_DNA"/>
</dbReference>
<gene>
    <name evidence="1" type="ORF">ACFOX0_17710</name>
</gene>
<evidence type="ECO:0000313" key="1">
    <source>
        <dbReference type="EMBL" id="MFC4107754.1"/>
    </source>
</evidence>
<reference evidence="2" key="1">
    <citation type="journal article" date="2019" name="Int. J. Syst. Evol. Microbiol.">
        <title>The Global Catalogue of Microorganisms (GCM) 10K type strain sequencing project: providing services to taxonomists for standard genome sequencing and annotation.</title>
        <authorList>
            <consortium name="The Broad Institute Genomics Platform"/>
            <consortium name="The Broad Institute Genome Sequencing Center for Infectious Disease"/>
            <person name="Wu L."/>
            <person name="Ma J."/>
        </authorList>
    </citation>
    <scope>NUCLEOTIDE SEQUENCE [LARGE SCALE GENOMIC DNA]</scope>
    <source>
        <strain evidence="2">2902at01</strain>
    </source>
</reference>
<protein>
    <recommendedName>
        <fullName evidence="3">Helix-turn-helix domain-containing protein</fullName>
    </recommendedName>
</protein>
<accession>A0ABV8KNT7</accession>
<evidence type="ECO:0008006" key="3">
    <source>
        <dbReference type="Google" id="ProtNLM"/>
    </source>
</evidence>
<evidence type="ECO:0000313" key="2">
    <source>
        <dbReference type="Proteomes" id="UP001595868"/>
    </source>
</evidence>
<comment type="caution">
    <text evidence="1">The sequence shown here is derived from an EMBL/GenBank/DDBJ whole genome shotgun (WGS) entry which is preliminary data.</text>
</comment>
<name>A0ABV8KNT7_9ACTN</name>
<dbReference type="Proteomes" id="UP001595868">
    <property type="component" value="Unassembled WGS sequence"/>
</dbReference>